<organism evidence="1 2">
    <name type="scientific">Gulo gulo</name>
    <name type="common">Wolverine</name>
    <name type="synonym">Gluton</name>
    <dbReference type="NCBI Taxonomy" id="48420"/>
    <lineage>
        <taxon>Eukaryota</taxon>
        <taxon>Metazoa</taxon>
        <taxon>Chordata</taxon>
        <taxon>Craniata</taxon>
        <taxon>Vertebrata</taxon>
        <taxon>Euteleostomi</taxon>
        <taxon>Mammalia</taxon>
        <taxon>Eutheria</taxon>
        <taxon>Laurasiatheria</taxon>
        <taxon>Carnivora</taxon>
        <taxon>Caniformia</taxon>
        <taxon>Musteloidea</taxon>
        <taxon>Mustelidae</taxon>
        <taxon>Guloninae</taxon>
        <taxon>Gulo</taxon>
    </lineage>
</organism>
<comment type="caution">
    <text evidence="1">The sequence shown here is derived from an EMBL/GenBank/DDBJ whole genome shotgun (WGS) entry which is preliminary data.</text>
</comment>
<evidence type="ECO:0000313" key="1">
    <source>
        <dbReference type="EMBL" id="VCX04453.1"/>
    </source>
</evidence>
<evidence type="ECO:0000313" key="2">
    <source>
        <dbReference type="Proteomes" id="UP000269945"/>
    </source>
</evidence>
<dbReference type="Proteomes" id="UP000269945">
    <property type="component" value="Unassembled WGS sequence"/>
</dbReference>
<accession>A0A9X9LYW3</accession>
<name>A0A9X9LYW3_GULGU</name>
<sequence length="71" mass="8275">MMKCQHCTFLKDFQRMAKDLLCLLMNPQCQKTVPCTHAGYHFHSEAVLHLTWEGEFHLRGIFLLFAASCVF</sequence>
<protein>
    <submittedName>
        <fullName evidence="1">Uncharacterized protein</fullName>
    </submittedName>
</protein>
<proteinExistence type="predicted"/>
<dbReference type="EMBL" id="CYRY02030627">
    <property type="protein sequence ID" value="VCX04453.1"/>
    <property type="molecule type" value="Genomic_DNA"/>
</dbReference>
<gene>
    <name evidence="1" type="ORF">BN2614_LOCUS2</name>
</gene>
<dbReference type="AlphaFoldDB" id="A0A9X9LYW3"/>
<reference evidence="1 2" key="1">
    <citation type="submission" date="2018-10" db="EMBL/GenBank/DDBJ databases">
        <authorList>
            <person name="Ekblom R."/>
            <person name="Jareborg N."/>
        </authorList>
    </citation>
    <scope>NUCLEOTIDE SEQUENCE [LARGE SCALE GENOMIC DNA]</scope>
    <source>
        <tissue evidence="1">Muscle</tissue>
    </source>
</reference>
<keyword evidence="2" id="KW-1185">Reference proteome</keyword>